<dbReference type="AlphaFoldDB" id="A0A4P9Y659"/>
<dbReference type="OrthoDB" id="21254at2759"/>
<dbReference type="GO" id="GO:0003677">
    <property type="term" value="F:DNA binding"/>
    <property type="evidence" value="ECO:0007669"/>
    <property type="project" value="UniProtKB-KW"/>
</dbReference>
<reference evidence="5" key="1">
    <citation type="journal article" date="2018" name="Nat. Microbiol.">
        <title>Leveraging single-cell genomics to expand the fungal tree of life.</title>
        <authorList>
            <person name="Ahrendt S.R."/>
            <person name="Quandt C.A."/>
            <person name="Ciobanu D."/>
            <person name="Clum A."/>
            <person name="Salamov A."/>
            <person name="Andreopoulos B."/>
            <person name="Cheng J.F."/>
            <person name="Woyke T."/>
            <person name="Pelin A."/>
            <person name="Henrissat B."/>
            <person name="Reynolds N.K."/>
            <person name="Benny G.L."/>
            <person name="Smith M.E."/>
            <person name="James T.Y."/>
            <person name="Grigoriev I.V."/>
        </authorList>
    </citation>
    <scope>NUCLEOTIDE SEQUENCE [LARGE SCALE GENOMIC DNA]</scope>
</reference>
<feature type="domain" description="HORMA" evidence="3">
    <location>
        <begin position="9"/>
        <end position="213"/>
    </location>
</feature>
<dbReference type="EMBL" id="KZ987834">
    <property type="protein sequence ID" value="RKP14443.1"/>
    <property type="molecule type" value="Genomic_DNA"/>
</dbReference>
<dbReference type="Gene3D" id="3.30.900.10">
    <property type="entry name" value="HORMA domain"/>
    <property type="match status" value="1"/>
</dbReference>
<dbReference type="SUPFAM" id="SSF56019">
    <property type="entry name" value="The spindle assembly checkpoint protein mad2"/>
    <property type="match status" value="1"/>
</dbReference>
<dbReference type="PANTHER" id="PTHR11842">
    <property type="entry name" value="MITOTIC SPINDLE ASSEMBLY CHECKPOINT PROTEIN MAD2"/>
    <property type="match status" value="1"/>
</dbReference>
<evidence type="ECO:0000313" key="4">
    <source>
        <dbReference type="EMBL" id="RKP14443.1"/>
    </source>
</evidence>
<evidence type="ECO:0000313" key="5">
    <source>
        <dbReference type="Proteomes" id="UP000267251"/>
    </source>
</evidence>
<dbReference type="GO" id="GO:0016035">
    <property type="term" value="C:zeta DNA polymerase complex"/>
    <property type="evidence" value="ECO:0007669"/>
    <property type="project" value="TreeGrafter"/>
</dbReference>
<comment type="similarity">
    <text evidence="1">Belongs to the MAD2 family.</text>
</comment>
<dbReference type="PANTHER" id="PTHR11842:SF10">
    <property type="entry name" value="MITOTIC SPINDLE ASSEMBLY CHECKPOINT PROTEIN MAD2B"/>
    <property type="match status" value="1"/>
</dbReference>
<name>A0A4P9Y659_9FUNG</name>
<protein>
    <submittedName>
        <fullName evidence="4">DNA-binding protein</fullName>
    </submittedName>
</protein>
<keyword evidence="5" id="KW-1185">Reference proteome</keyword>
<feature type="compositionally biased region" description="Acidic residues" evidence="2">
    <location>
        <begin position="185"/>
        <end position="194"/>
    </location>
</feature>
<evidence type="ECO:0000259" key="3">
    <source>
        <dbReference type="PROSITE" id="PS50815"/>
    </source>
</evidence>
<keyword evidence="4" id="KW-0238">DNA-binding</keyword>
<accession>A0A4P9Y659</accession>
<dbReference type="InterPro" id="IPR003511">
    <property type="entry name" value="HORMA_dom"/>
</dbReference>
<evidence type="ECO:0000256" key="1">
    <source>
        <dbReference type="ARBA" id="ARBA00010348"/>
    </source>
</evidence>
<sequence>MPLGSLSYEETLDTLTEFLEVAIYTILRHGHMYPENLFERRCKYGIPIYVSRHPDLTGYVRDFLLAMRPSLQQGLVERISLDIRTNRLVDRFTFGIHSLLPLSALANNSSLEHESLQGGPSALELEVRYRACLAALYRSFRVGMDGSLNSQEEMSDRTWSLVMHLRQAMLPLTDGSDLLPWIPDEGVEDQGDDEMSSRSAMSKGKGKEVSEGAGYMNPMATSLSPLHALHIGWIKCEVTRERPHHG</sequence>
<dbReference type="InterPro" id="IPR045091">
    <property type="entry name" value="Mad2-like"/>
</dbReference>
<feature type="region of interest" description="Disordered" evidence="2">
    <location>
        <begin position="185"/>
        <end position="209"/>
    </location>
</feature>
<proteinExistence type="inferred from homology"/>
<organism evidence="4 5">
    <name type="scientific">Piptocephalis cylindrospora</name>
    <dbReference type="NCBI Taxonomy" id="1907219"/>
    <lineage>
        <taxon>Eukaryota</taxon>
        <taxon>Fungi</taxon>
        <taxon>Fungi incertae sedis</taxon>
        <taxon>Zoopagomycota</taxon>
        <taxon>Zoopagomycotina</taxon>
        <taxon>Zoopagomycetes</taxon>
        <taxon>Zoopagales</taxon>
        <taxon>Piptocephalidaceae</taxon>
        <taxon>Piptocephalis</taxon>
    </lineage>
</organism>
<dbReference type="InterPro" id="IPR036570">
    <property type="entry name" value="HORMA_dom_sf"/>
</dbReference>
<dbReference type="PROSITE" id="PS50815">
    <property type="entry name" value="HORMA"/>
    <property type="match status" value="1"/>
</dbReference>
<gene>
    <name evidence="4" type="ORF">BJ684DRAFT_19148</name>
</gene>
<evidence type="ECO:0000256" key="2">
    <source>
        <dbReference type="SAM" id="MobiDB-lite"/>
    </source>
</evidence>
<dbReference type="Proteomes" id="UP000267251">
    <property type="component" value="Unassembled WGS sequence"/>
</dbReference>